<keyword evidence="1" id="KW-0732">Signal</keyword>
<name>A0A225NDX7_9RHOB</name>
<sequence>MRKRYLALALSLLPLSASALEWPGTTIQSLSAAMNCQAFSLTNPSQRAPMYGAIPEWIVFNQGPSPVAVRAPGSRSRDIPVYAGKLMTVRGELDALFTYTIGLTGPGSANVQVCRV</sequence>
<dbReference type="EMBL" id="AQQR01000012">
    <property type="protein sequence ID" value="OWU70441.1"/>
    <property type="molecule type" value="Genomic_DNA"/>
</dbReference>
<proteinExistence type="predicted"/>
<gene>
    <name evidence="2" type="ORF">ATO3_20925</name>
</gene>
<feature type="chain" id="PRO_5012013770" evidence="1">
    <location>
        <begin position="20"/>
        <end position="116"/>
    </location>
</feature>
<protein>
    <submittedName>
        <fullName evidence="2">Uncharacterized protein</fullName>
    </submittedName>
</protein>
<feature type="signal peptide" evidence="1">
    <location>
        <begin position="1"/>
        <end position="19"/>
    </location>
</feature>
<organism evidence="2 3">
    <name type="scientific">Marinibacterium profundimaris</name>
    <dbReference type="NCBI Taxonomy" id="1679460"/>
    <lineage>
        <taxon>Bacteria</taxon>
        <taxon>Pseudomonadati</taxon>
        <taxon>Pseudomonadota</taxon>
        <taxon>Alphaproteobacteria</taxon>
        <taxon>Rhodobacterales</taxon>
        <taxon>Paracoccaceae</taxon>
        <taxon>Marinibacterium</taxon>
    </lineage>
</organism>
<comment type="caution">
    <text evidence="2">The sequence shown here is derived from an EMBL/GenBank/DDBJ whole genome shotgun (WGS) entry which is preliminary data.</text>
</comment>
<evidence type="ECO:0000256" key="1">
    <source>
        <dbReference type="SAM" id="SignalP"/>
    </source>
</evidence>
<accession>A0A225NDX7</accession>
<keyword evidence="3" id="KW-1185">Reference proteome</keyword>
<dbReference type="AlphaFoldDB" id="A0A225NDX7"/>
<evidence type="ECO:0000313" key="2">
    <source>
        <dbReference type="EMBL" id="OWU70441.1"/>
    </source>
</evidence>
<dbReference type="RefSeq" id="WP_088651865.1">
    <property type="nucleotide sequence ID" value="NZ_AQQR01000012.1"/>
</dbReference>
<evidence type="ECO:0000313" key="3">
    <source>
        <dbReference type="Proteomes" id="UP000215377"/>
    </source>
</evidence>
<reference evidence="2 3" key="1">
    <citation type="submission" date="2013-04" db="EMBL/GenBank/DDBJ databases">
        <title>Oceanicola sp. 22II1-22F33 Genome Sequencing.</title>
        <authorList>
            <person name="Lai Q."/>
            <person name="Li G."/>
            <person name="Shao Z."/>
        </authorList>
    </citation>
    <scope>NUCLEOTIDE SEQUENCE [LARGE SCALE GENOMIC DNA]</scope>
    <source>
        <strain evidence="2 3">22II1-22F33</strain>
    </source>
</reference>
<dbReference type="Proteomes" id="UP000215377">
    <property type="component" value="Unassembled WGS sequence"/>
</dbReference>
<dbReference type="OrthoDB" id="7871291at2"/>